<feature type="compositionally biased region" description="Gly residues" evidence="1">
    <location>
        <begin position="34"/>
        <end position="47"/>
    </location>
</feature>
<protein>
    <submittedName>
        <fullName evidence="3">Uncharacterized protein</fullName>
    </submittedName>
</protein>
<keyword evidence="2" id="KW-0732">Signal</keyword>
<reference evidence="3" key="1">
    <citation type="journal article" date="2019" name="bioRxiv">
        <title>The Genome of the Zebra Mussel, Dreissena polymorpha: A Resource for Invasive Species Research.</title>
        <authorList>
            <person name="McCartney M.A."/>
            <person name="Auch B."/>
            <person name="Kono T."/>
            <person name="Mallez S."/>
            <person name="Zhang Y."/>
            <person name="Obille A."/>
            <person name="Becker A."/>
            <person name="Abrahante J.E."/>
            <person name="Garbe J."/>
            <person name="Badalamenti J.P."/>
            <person name="Herman A."/>
            <person name="Mangelson H."/>
            <person name="Liachko I."/>
            <person name="Sullivan S."/>
            <person name="Sone E.D."/>
            <person name="Koren S."/>
            <person name="Silverstein K.A.T."/>
            <person name="Beckman K.B."/>
            <person name="Gohl D.M."/>
        </authorList>
    </citation>
    <scope>NUCLEOTIDE SEQUENCE</scope>
    <source>
        <strain evidence="3">Duluth1</strain>
        <tissue evidence="3">Whole animal</tissue>
    </source>
</reference>
<evidence type="ECO:0000256" key="1">
    <source>
        <dbReference type="SAM" id="MobiDB-lite"/>
    </source>
</evidence>
<reference evidence="3" key="2">
    <citation type="submission" date="2020-11" db="EMBL/GenBank/DDBJ databases">
        <authorList>
            <person name="McCartney M.A."/>
            <person name="Auch B."/>
            <person name="Kono T."/>
            <person name="Mallez S."/>
            <person name="Becker A."/>
            <person name="Gohl D.M."/>
            <person name="Silverstein K.A.T."/>
            <person name="Koren S."/>
            <person name="Bechman K.B."/>
            <person name="Herman A."/>
            <person name="Abrahante J.E."/>
            <person name="Garbe J."/>
        </authorList>
    </citation>
    <scope>NUCLEOTIDE SEQUENCE</scope>
    <source>
        <strain evidence="3">Duluth1</strain>
        <tissue evidence="3">Whole animal</tissue>
    </source>
</reference>
<feature type="region of interest" description="Disordered" evidence="1">
    <location>
        <begin position="24"/>
        <end position="47"/>
    </location>
</feature>
<sequence length="127" mass="13774">MYSDILQYLLHIIASATLVEALNSDGKTSAGTPSDGGGGGGGKGGKAVGDDDCDYDKDCNADMDNSDDDNGDHEWIITRPQTKFRGVYRSELVCLSVGLSVESLLENQRPERYFQYYMDKITNPAPA</sequence>
<name>A0A9D4NB53_DREPO</name>
<organism evidence="3 4">
    <name type="scientific">Dreissena polymorpha</name>
    <name type="common">Zebra mussel</name>
    <name type="synonym">Mytilus polymorpha</name>
    <dbReference type="NCBI Taxonomy" id="45954"/>
    <lineage>
        <taxon>Eukaryota</taxon>
        <taxon>Metazoa</taxon>
        <taxon>Spiralia</taxon>
        <taxon>Lophotrochozoa</taxon>
        <taxon>Mollusca</taxon>
        <taxon>Bivalvia</taxon>
        <taxon>Autobranchia</taxon>
        <taxon>Heteroconchia</taxon>
        <taxon>Euheterodonta</taxon>
        <taxon>Imparidentia</taxon>
        <taxon>Neoheterodontei</taxon>
        <taxon>Myida</taxon>
        <taxon>Dreissenoidea</taxon>
        <taxon>Dreissenidae</taxon>
        <taxon>Dreissena</taxon>
    </lineage>
</organism>
<feature type="signal peptide" evidence="2">
    <location>
        <begin position="1"/>
        <end position="21"/>
    </location>
</feature>
<proteinExistence type="predicted"/>
<comment type="caution">
    <text evidence="3">The sequence shown here is derived from an EMBL/GenBank/DDBJ whole genome shotgun (WGS) entry which is preliminary data.</text>
</comment>
<evidence type="ECO:0000313" key="4">
    <source>
        <dbReference type="Proteomes" id="UP000828390"/>
    </source>
</evidence>
<dbReference type="Proteomes" id="UP000828390">
    <property type="component" value="Unassembled WGS sequence"/>
</dbReference>
<evidence type="ECO:0000256" key="2">
    <source>
        <dbReference type="SAM" id="SignalP"/>
    </source>
</evidence>
<gene>
    <name evidence="3" type="ORF">DPMN_016365</name>
</gene>
<accession>A0A9D4NB53</accession>
<keyword evidence="4" id="KW-1185">Reference proteome</keyword>
<dbReference type="EMBL" id="JAIWYP010000001">
    <property type="protein sequence ID" value="KAH3892250.1"/>
    <property type="molecule type" value="Genomic_DNA"/>
</dbReference>
<feature type="chain" id="PRO_5038593296" evidence="2">
    <location>
        <begin position="22"/>
        <end position="127"/>
    </location>
</feature>
<dbReference type="AlphaFoldDB" id="A0A9D4NB53"/>
<evidence type="ECO:0000313" key="3">
    <source>
        <dbReference type="EMBL" id="KAH3892250.1"/>
    </source>
</evidence>